<evidence type="ECO:0000256" key="2">
    <source>
        <dbReference type="PROSITE-ProRule" id="PRU00169"/>
    </source>
</evidence>
<dbReference type="Gene3D" id="3.40.50.2300">
    <property type="match status" value="1"/>
</dbReference>
<dbReference type="RefSeq" id="WP_322464510.1">
    <property type="nucleotide sequence ID" value="NZ_JAXOJX010000004.1"/>
</dbReference>
<dbReference type="InterPro" id="IPR011006">
    <property type="entry name" value="CheY-like_superfamily"/>
</dbReference>
<accession>A0ABU5I9N5</accession>
<proteinExistence type="predicted"/>
<dbReference type="Proteomes" id="UP001293718">
    <property type="component" value="Unassembled WGS sequence"/>
</dbReference>
<dbReference type="SUPFAM" id="SSF52172">
    <property type="entry name" value="CheY-like"/>
    <property type="match status" value="1"/>
</dbReference>
<keyword evidence="5" id="KW-1185">Reference proteome</keyword>
<name>A0ABU5I9N5_9BURK</name>
<comment type="caution">
    <text evidence="4">The sequence shown here is derived from an EMBL/GenBank/DDBJ whole genome shotgun (WGS) entry which is preliminary data.</text>
</comment>
<feature type="modified residue" description="4-aspartylphosphate" evidence="2">
    <location>
        <position position="52"/>
    </location>
</feature>
<keyword evidence="1 2" id="KW-0597">Phosphoprotein</keyword>
<evidence type="ECO:0000313" key="4">
    <source>
        <dbReference type="EMBL" id="MDZ5455821.1"/>
    </source>
</evidence>
<reference evidence="4 5" key="1">
    <citation type="submission" date="2023-11" db="EMBL/GenBank/DDBJ databases">
        <title>Draft genome of Azohydromonas lata strain H1 (DSM1123), a polyhydroxyalkanoate producer.</title>
        <authorList>
            <person name="Traversa D."/>
            <person name="D'Addabbo P."/>
            <person name="Pazzani C."/>
            <person name="Manzari C."/>
            <person name="Chiara M."/>
            <person name="Scrascia M."/>
        </authorList>
    </citation>
    <scope>NUCLEOTIDE SEQUENCE [LARGE SCALE GENOMIC DNA]</scope>
    <source>
        <strain evidence="4 5">H1</strain>
    </source>
</reference>
<evidence type="ECO:0000313" key="5">
    <source>
        <dbReference type="Proteomes" id="UP001293718"/>
    </source>
</evidence>
<evidence type="ECO:0000259" key="3">
    <source>
        <dbReference type="PROSITE" id="PS50110"/>
    </source>
</evidence>
<sequence>MKRVLIVEDNPQNLKLARLVLSKAGFEVLEAMDGEQGLRMAREQRPDLVLMDIQMPRMDGLTAIELLRKDPATAQLKIVVLSALAMRGDRERILGAGCNAYLAKPFEYKELVATVSKLLVS</sequence>
<dbReference type="EMBL" id="JAXOJX010000004">
    <property type="protein sequence ID" value="MDZ5455821.1"/>
    <property type="molecule type" value="Genomic_DNA"/>
</dbReference>
<evidence type="ECO:0000256" key="1">
    <source>
        <dbReference type="ARBA" id="ARBA00022553"/>
    </source>
</evidence>
<dbReference type="CDD" id="cd17548">
    <property type="entry name" value="REC_DivK-like"/>
    <property type="match status" value="1"/>
</dbReference>
<dbReference type="PANTHER" id="PTHR45339:SF3">
    <property type="entry name" value="HISTIDINE KINASE"/>
    <property type="match status" value="1"/>
</dbReference>
<dbReference type="InterPro" id="IPR001789">
    <property type="entry name" value="Sig_transdc_resp-reg_receiver"/>
</dbReference>
<dbReference type="Pfam" id="PF00072">
    <property type="entry name" value="Response_reg"/>
    <property type="match status" value="1"/>
</dbReference>
<feature type="domain" description="Response regulatory" evidence="3">
    <location>
        <begin position="3"/>
        <end position="119"/>
    </location>
</feature>
<gene>
    <name evidence="4" type="ORF">SM757_04480</name>
</gene>
<protein>
    <submittedName>
        <fullName evidence="4">Response regulator</fullName>
    </submittedName>
</protein>
<organism evidence="4 5">
    <name type="scientific">Azohydromonas lata</name>
    <dbReference type="NCBI Taxonomy" id="45677"/>
    <lineage>
        <taxon>Bacteria</taxon>
        <taxon>Pseudomonadati</taxon>
        <taxon>Pseudomonadota</taxon>
        <taxon>Betaproteobacteria</taxon>
        <taxon>Burkholderiales</taxon>
        <taxon>Sphaerotilaceae</taxon>
        <taxon>Azohydromonas</taxon>
    </lineage>
</organism>
<dbReference type="PANTHER" id="PTHR45339">
    <property type="entry name" value="HYBRID SIGNAL TRANSDUCTION HISTIDINE KINASE J"/>
    <property type="match status" value="1"/>
</dbReference>
<dbReference type="PROSITE" id="PS50110">
    <property type="entry name" value="RESPONSE_REGULATORY"/>
    <property type="match status" value="1"/>
</dbReference>
<dbReference type="SMART" id="SM00448">
    <property type="entry name" value="REC"/>
    <property type="match status" value="1"/>
</dbReference>